<proteinExistence type="predicted"/>
<dbReference type="EMBL" id="CP012034">
    <property type="protein sequence ID" value="AKP67334.1"/>
    <property type="molecule type" value="Genomic_DNA"/>
</dbReference>
<dbReference type="AlphaFoldDB" id="A0A0H4QFY7"/>
<evidence type="ECO:0000313" key="3">
    <source>
        <dbReference type="Proteomes" id="UP000036106"/>
    </source>
</evidence>
<keyword evidence="1" id="KW-1133">Transmembrane helix</keyword>
<evidence type="ECO:0000313" key="2">
    <source>
        <dbReference type="EMBL" id="AKP67334.1"/>
    </source>
</evidence>
<dbReference type="KEGG" id="lgn:ABM34_07130"/>
<keyword evidence="3" id="KW-1185">Reference proteome</keyword>
<gene>
    <name evidence="2" type="ORF">ABM34_07130</name>
</gene>
<dbReference type="OrthoDB" id="2325276at2"/>
<dbReference type="Proteomes" id="UP000036106">
    <property type="component" value="Chromosome"/>
</dbReference>
<reference evidence="3" key="1">
    <citation type="submission" date="2015-07" db="EMBL/GenBank/DDBJ databases">
        <title>Lactobacillus ginsenosidimutans/EMML 3141/ whole genome sequencing.</title>
        <authorList>
            <person name="Kim M.K."/>
            <person name="Im W.-T."/>
            <person name="Srinivasan S."/>
            <person name="Lee J.-J."/>
        </authorList>
    </citation>
    <scope>NUCLEOTIDE SEQUENCE [LARGE SCALE GENOMIC DNA]</scope>
    <source>
        <strain evidence="3">EMML 3041</strain>
    </source>
</reference>
<feature type="transmembrane region" description="Helical" evidence="1">
    <location>
        <begin position="31"/>
        <end position="49"/>
    </location>
</feature>
<keyword evidence="1" id="KW-0472">Membrane</keyword>
<dbReference type="PATRIC" id="fig|1007676.4.peg.1430"/>
<keyword evidence="1" id="KW-0812">Transmembrane</keyword>
<evidence type="ECO:0000256" key="1">
    <source>
        <dbReference type="SAM" id="Phobius"/>
    </source>
</evidence>
<accession>A0A0H4QFY7</accession>
<dbReference type="STRING" id="1007676.ABM34_07130"/>
<protein>
    <submittedName>
        <fullName evidence="2">Uncharacterized protein</fullName>
    </submittedName>
</protein>
<dbReference type="RefSeq" id="WP_048704581.1">
    <property type="nucleotide sequence ID" value="NZ_CP012034.1"/>
</dbReference>
<name>A0A0H4QFY7_9LACO</name>
<sequence>MNIFRIALFILASMILTIIEMTVDPSFYVGRIFLGLSVASLVVFVLMFIRQNWRLEPEKIKKH</sequence>
<organism evidence="2 3">
    <name type="scientific">Companilactobacillus ginsenosidimutans</name>
    <dbReference type="NCBI Taxonomy" id="1007676"/>
    <lineage>
        <taxon>Bacteria</taxon>
        <taxon>Bacillati</taxon>
        <taxon>Bacillota</taxon>
        <taxon>Bacilli</taxon>
        <taxon>Lactobacillales</taxon>
        <taxon>Lactobacillaceae</taxon>
        <taxon>Companilactobacillus</taxon>
    </lineage>
</organism>